<organism evidence="5 6">
    <name type="scientific">Funneliformis mosseae</name>
    <name type="common">Endomycorrhizal fungus</name>
    <name type="synonym">Glomus mosseae</name>
    <dbReference type="NCBI Taxonomy" id="27381"/>
    <lineage>
        <taxon>Eukaryota</taxon>
        <taxon>Fungi</taxon>
        <taxon>Fungi incertae sedis</taxon>
        <taxon>Mucoromycota</taxon>
        <taxon>Glomeromycotina</taxon>
        <taxon>Glomeromycetes</taxon>
        <taxon>Glomerales</taxon>
        <taxon>Glomeraceae</taxon>
        <taxon>Funneliformis</taxon>
    </lineage>
</organism>
<feature type="non-terminal residue" evidence="5">
    <location>
        <position position="349"/>
    </location>
</feature>
<reference evidence="5" key="1">
    <citation type="submission" date="2021-06" db="EMBL/GenBank/DDBJ databases">
        <authorList>
            <person name="Kallberg Y."/>
            <person name="Tangrot J."/>
            <person name="Rosling A."/>
        </authorList>
    </citation>
    <scope>NUCLEOTIDE SEQUENCE</scope>
    <source>
        <strain evidence="5">87-6 pot B 2015</strain>
    </source>
</reference>
<comment type="caution">
    <text evidence="5">The sequence shown here is derived from an EMBL/GenBank/DDBJ whole genome shotgun (WGS) entry which is preliminary data.</text>
</comment>
<dbReference type="CDD" id="cd01359">
    <property type="entry name" value="Argininosuccinate_lyase"/>
    <property type="match status" value="1"/>
</dbReference>
<dbReference type="PRINTS" id="PR00145">
    <property type="entry name" value="ARGSUCLYASE"/>
</dbReference>
<dbReference type="PROSITE" id="PS00163">
    <property type="entry name" value="FUMARATE_LYASES"/>
    <property type="match status" value="1"/>
</dbReference>
<dbReference type="InterPro" id="IPR000362">
    <property type="entry name" value="Fumarate_lyase_fam"/>
</dbReference>
<dbReference type="GO" id="GO:0004056">
    <property type="term" value="F:argininosuccinate lyase activity"/>
    <property type="evidence" value="ECO:0007669"/>
    <property type="project" value="InterPro"/>
</dbReference>
<dbReference type="FunFam" id="1.10.40.30:FF:000001">
    <property type="entry name" value="Argininosuccinate lyase"/>
    <property type="match status" value="1"/>
</dbReference>
<dbReference type="PANTHER" id="PTHR43814:SF1">
    <property type="entry name" value="ARGININOSUCCINATE LYASE"/>
    <property type="match status" value="1"/>
</dbReference>
<dbReference type="PRINTS" id="PR00149">
    <property type="entry name" value="FUMRATELYASE"/>
</dbReference>
<dbReference type="InterPro" id="IPR020557">
    <property type="entry name" value="Fumarate_lyase_CS"/>
</dbReference>
<feature type="domain" description="Argininosuccinate lyase C-terminal" evidence="4">
    <location>
        <begin position="256"/>
        <end position="323"/>
    </location>
</feature>
<dbReference type="Gene3D" id="1.10.275.10">
    <property type="entry name" value="Fumarase/aspartase (N-terminal domain)"/>
    <property type="match status" value="1"/>
</dbReference>
<proteinExistence type="inferred from homology"/>
<dbReference type="GO" id="GO:0042450">
    <property type="term" value="P:L-arginine biosynthetic process via ornithine"/>
    <property type="evidence" value="ECO:0007669"/>
    <property type="project" value="InterPro"/>
</dbReference>
<evidence type="ECO:0000313" key="6">
    <source>
        <dbReference type="Proteomes" id="UP000789375"/>
    </source>
</evidence>
<dbReference type="Pfam" id="PF14698">
    <property type="entry name" value="ASL_C2"/>
    <property type="match status" value="1"/>
</dbReference>
<comment type="similarity">
    <text evidence="1">Belongs to the lyase 1 family. Argininosuccinate lyase subfamily.</text>
</comment>
<sequence length="349" mass="39695">RSRNDQVATDLRLWAREEAKKLLVYLKQLIGAAVERAEKEIDVIMPGYTHLQRAQPIRWSHWLLTYAWSWQADAERLSQIIDRLNVLPLGSGALAGNPFNIDREFLAKELGFKGVIQNSLYGVSDRDFVAEILFWSSMTMIHISRFSEDLILYSTSEFGFVTLADAYSTGSSLMPQKKNPDSLELLRGKSGRVYGQLSGFLMTYKGLPSTYNKDLQEDKEPLFDSVDTLAGSLQITAGVLIMIYPERMRQNLSIDMLATDLAEYLVRKGVPFRETHHIAGEAVRLAEDRNTTMANLTLEDFKQLHIAFEDDVSLIWDYEKSIENRCSLGGTSKQTVKEQIVKLSKWVNE</sequence>
<dbReference type="FunFam" id="1.20.200.10:FF:000025">
    <property type="entry name" value="Argininosuccinate lyase chloroplastic"/>
    <property type="match status" value="1"/>
</dbReference>
<dbReference type="NCBIfam" id="TIGR00838">
    <property type="entry name" value="argH"/>
    <property type="match status" value="1"/>
</dbReference>
<gene>
    <name evidence="5" type="ORF">FMOSSE_LOCUS3079</name>
</gene>
<dbReference type="InterPro" id="IPR024083">
    <property type="entry name" value="Fumarase/histidase_N"/>
</dbReference>
<accession>A0A9N8WF33</accession>
<dbReference type="SUPFAM" id="SSF48557">
    <property type="entry name" value="L-aspartase-like"/>
    <property type="match status" value="1"/>
</dbReference>
<evidence type="ECO:0000259" key="3">
    <source>
        <dbReference type="Pfam" id="PF00206"/>
    </source>
</evidence>
<dbReference type="AlphaFoldDB" id="A0A9N8WF33"/>
<evidence type="ECO:0000256" key="1">
    <source>
        <dbReference type="ARBA" id="ARBA00010755"/>
    </source>
</evidence>
<dbReference type="Gene3D" id="1.10.40.30">
    <property type="entry name" value="Fumarase/aspartase (C-terminal domain)"/>
    <property type="match status" value="1"/>
</dbReference>
<dbReference type="EMBL" id="CAJVPP010000432">
    <property type="protein sequence ID" value="CAG8482093.1"/>
    <property type="molecule type" value="Genomic_DNA"/>
</dbReference>
<dbReference type="GO" id="GO:0005829">
    <property type="term" value="C:cytosol"/>
    <property type="evidence" value="ECO:0007669"/>
    <property type="project" value="TreeGrafter"/>
</dbReference>
<dbReference type="Gene3D" id="1.20.200.10">
    <property type="entry name" value="Fumarase/aspartase (Central domain)"/>
    <property type="match status" value="1"/>
</dbReference>
<protein>
    <recommendedName>
        <fullName evidence="2">Arginosuccinase</fullName>
    </recommendedName>
</protein>
<evidence type="ECO:0000259" key="4">
    <source>
        <dbReference type="Pfam" id="PF14698"/>
    </source>
</evidence>
<dbReference type="InterPro" id="IPR022761">
    <property type="entry name" value="Fumarate_lyase_N"/>
</dbReference>
<name>A0A9N8WF33_FUNMO</name>
<dbReference type="InterPro" id="IPR029419">
    <property type="entry name" value="Arg_succ_lyase_C"/>
</dbReference>
<dbReference type="PANTHER" id="PTHR43814">
    <property type="entry name" value="ARGININOSUCCINATE LYASE"/>
    <property type="match status" value="1"/>
</dbReference>
<evidence type="ECO:0000256" key="2">
    <source>
        <dbReference type="ARBA" id="ARBA00032749"/>
    </source>
</evidence>
<evidence type="ECO:0000313" key="5">
    <source>
        <dbReference type="EMBL" id="CAG8482093.1"/>
    </source>
</evidence>
<dbReference type="Proteomes" id="UP000789375">
    <property type="component" value="Unassembled WGS sequence"/>
</dbReference>
<dbReference type="InterPro" id="IPR009049">
    <property type="entry name" value="Argininosuccinate_lyase"/>
</dbReference>
<keyword evidence="6" id="KW-1185">Reference proteome</keyword>
<feature type="domain" description="Fumarate lyase N-terminal" evidence="3">
    <location>
        <begin position="1"/>
        <end position="195"/>
    </location>
</feature>
<dbReference type="InterPro" id="IPR008948">
    <property type="entry name" value="L-Aspartase-like"/>
</dbReference>
<dbReference type="Pfam" id="PF00206">
    <property type="entry name" value="Lyase_1"/>
    <property type="match status" value="1"/>
</dbReference>